<dbReference type="EMBL" id="RBKU01000001">
    <property type="protein sequence ID" value="RKR82139.1"/>
    <property type="molecule type" value="Genomic_DNA"/>
</dbReference>
<feature type="signal peptide" evidence="1">
    <location>
        <begin position="1"/>
        <end position="32"/>
    </location>
</feature>
<accession>A0A495J293</accession>
<keyword evidence="1" id="KW-0732">Signal</keyword>
<proteinExistence type="predicted"/>
<keyword evidence="3" id="KW-1185">Reference proteome</keyword>
<evidence type="ECO:0000313" key="3">
    <source>
        <dbReference type="Proteomes" id="UP000268007"/>
    </source>
</evidence>
<organism evidence="2 3">
    <name type="scientific">Mucilaginibacter gracilis</name>
    <dbReference type="NCBI Taxonomy" id="423350"/>
    <lineage>
        <taxon>Bacteria</taxon>
        <taxon>Pseudomonadati</taxon>
        <taxon>Bacteroidota</taxon>
        <taxon>Sphingobacteriia</taxon>
        <taxon>Sphingobacteriales</taxon>
        <taxon>Sphingobacteriaceae</taxon>
        <taxon>Mucilaginibacter</taxon>
    </lineage>
</organism>
<name>A0A495J293_9SPHI</name>
<feature type="chain" id="PRO_5019779934" description="DUF4397 domain-containing protein" evidence="1">
    <location>
        <begin position="33"/>
        <end position="257"/>
    </location>
</feature>
<dbReference type="PROSITE" id="PS51257">
    <property type="entry name" value="PROKAR_LIPOPROTEIN"/>
    <property type="match status" value="1"/>
</dbReference>
<evidence type="ECO:0000313" key="2">
    <source>
        <dbReference type="EMBL" id="RKR82139.1"/>
    </source>
</evidence>
<dbReference type="AlphaFoldDB" id="A0A495J293"/>
<evidence type="ECO:0008006" key="4">
    <source>
        <dbReference type="Google" id="ProtNLM"/>
    </source>
</evidence>
<dbReference type="Proteomes" id="UP000268007">
    <property type="component" value="Unassembled WGS sequence"/>
</dbReference>
<gene>
    <name evidence="2" type="ORF">BDD43_2308</name>
</gene>
<comment type="caution">
    <text evidence="2">The sequence shown here is derived from an EMBL/GenBank/DDBJ whole genome shotgun (WGS) entry which is preliminary data.</text>
</comment>
<protein>
    <recommendedName>
        <fullName evidence="4">DUF4397 domain-containing protein</fullName>
    </recommendedName>
</protein>
<sequence length="257" mass="28237">MISYRNTQMKNITTKLLLFAGGLLLLASCAKKEELPNTTYYGRVLVEVAALPGTPALEVRYKGQKIGDLPLMQPGTAVEASANAKLAVYVKGTDQLVADTVINLKKNELSTYKVAYNKDLGISGWISSKPVQADTLSVQLLNNLGDFYKAYPAYDLCIFYYDYNTGTLEDFNETISDFQKIKLSGPAILLPYYFGDKANGLPSVFVGKLKDKATGQFITMPSSGQDFFLLPQVDGGANYIFNLYDTSGEVTVDYVML</sequence>
<reference evidence="2 3" key="1">
    <citation type="submission" date="2018-10" db="EMBL/GenBank/DDBJ databases">
        <title>Genomic Encyclopedia of Archaeal and Bacterial Type Strains, Phase II (KMG-II): from individual species to whole genera.</title>
        <authorList>
            <person name="Goeker M."/>
        </authorList>
    </citation>
    <scope>NUCLEOTIDE SEQUENCE [LARGE SCALE GENOMIC DNA]</scope>
    <source>
        <strain evidence="2 3">DSM 18602</strain>
    </source>
</reference>
<evidence type="ECO:0000256" key="1">
    <source>
        <dbReference type="SAM" id="SignalP"/>
    </source>
</evidence>